<proteinExistence type="predicted"/>
<feature type="compositionally biased region" description="Acidic residues" evidence="1">
    <location>
        <begin position="589"/>
        <end position="599"/>
    </location>
</feature>
<sequence length="2053" mass="228668">MLTDINQLLHPTLIDSLQESMPPVSCRMWLGEDEFEDFELTLFPFDTLDTLKRTISLEYKGDVQFLPSCLFVGMEYEGDVFLPLEYIWYPQGTQRASRMIYLPDPRLAMREPVKEFVTRGGGVPSPAANSRGRTTIEDVFGDEGIPTLQVFPLHRLLRAYKGPQPMGDADWYQRFYPYFPTISVKGPYKASKEDERFGKTIMTYLSKRAVYMNRINKLIEANVPMPELKVTGIKQLRLALQNPSEDFEDCETLFYKTKVTDSRPYMRIMPAEGMPISKVLVKGVLPIPSLDNPEIIQQWAKEISPTLGKDYLMIKYVHTESVGTVCPIYGTLRIFHDGTADILVQPPKHMKKLEPTFHFRHFSTILDSVFKDLPLSTGDFEIGEASLIFQLETDTKSPKFTKAILKKRLPFFSTFFQEIAPLKDQPSLISLRYKAISQFASEDNLFAFLTQYSMSKKLEGDALSREMLAALQEEFQLSALDGGRIIDNWLEQKGTLTVTVPEENEFMESFNPGIDIHVYPQHPFYTFHVHRIDSYRVFQRIYTLLALLFSEEEDRFTTSEQGAASLAALAAKVEETTLAKERGLRKEEADEGEEAEAEAEAAAAAVPKSRLRSFMREEEEEVAPSKSRTKASVKEKPIGEAMINPTMWFIKKLKAVDFDLFGYTPTIKDTQYSRSCQAQDDKMPSVLEPDQYRKMVAEYQPEVDAGSLFFNLYPLERGQKEPMAGVGSILEEAKEIVVSRYGSGMKENYFFCPELFCLQDEIMILEEDFDSEFERDGTTPKEKHTCPFCGGTEILSSKAVLNATVFRREPKKEGESAPLFIGFTKTSHHPDRYSLPCCHINKKTLRVMAPDFERLRTIVKRSDEVITLPVEEVSAASAEVAEVVAERSRAEIIRSDLTEATAYKSTVNYTLKFENLWKEYIVDAVKHPLEPGKFGILPTAFDAYFAQKSDSFIKRLGGIRQELKASSAGFLRMATQVGLLSSSCGHPPKPTESLLGVLAPLLYKNSIEDVRELLLKCVTGPNGVQNFVNANFGNLVNEFYVPSDPDLGVLRDNRNLADLPSDTKATNVHVQWAKKNLHVTVTEDNQFAVNRIFKSYNRFLAFMKDTSKRKDLRHFTSFLTEPGLLTSNIKRGLQVVVLEWAPGSEEAVRVKCGPYGFSSDHHKRNDFAFVWRDHQGYYELIVYTKNEPPEGGDVAAHDYRIRWKYADRKMWPRIVQDRVQEYMNQCKSTYRSLYTPQTGINPMALIPLSVALTTPIQIDGKEVYTSGLVRDSYNHAVMVLYPQSADEDAPWIPVPIVDDGRLPLNEQLVLDLNDFDKVPVEQLIAFYTDHIATTFPLYPGYAVKHVSTRISKSGKEYVAGIQLENKILVPSDRETKGTDLSAYERKPAKVIEWDINRELAKPCGEPEIKDSSSKKLDELYQYFRFMVSNWLAKDAGPVVRKDIERIVFSKLPEFEKRKRLEILCGNFIRGSEDGWLSWMAPDDKAWDMPAGFLRKDCRVLGESSCSEPCVWRSESKTCALHVDEESEIGTDRVVNTRILFSRRVIDELIRFPNRRQELMSQGVRHMSSLAEPIRDGDQYIIPERGISWLNLLRLDWMGADKETALFYEEMAQEGTEEEEEGEEDDLVAIVGKHPYQVRKVNVETLLEMSAEDLGMAANDPILSDKALQAYVKESEKPIGAINLMEGTVKFFRPRGEQEAVLVLVYRSDGISVLTEDAAGSTVSVNSFTRRLKEAWIAAAVKAPRTLRRSVSFGTNVKANVKASAAKVVAAKTAAVPASRKLVRRVLSPIANSPLQAIRSLPSAASSGIQGAPVAASLDIAEAPPSVVKEPSVAVPPVEEGVAVVPPVEEAAPPVVVPPAVAPPVPEPSVVAPPVPEPSVVAPEPSVVASPVPEPSVVAPEPSVVAPPAIEPSVVAPEPPVVAPPAPEPSKVVPPPIVVAPKLSAPKASAPKASEPKPSASPLEVVAPKASASKPSASPLEVVAPKASASKPSASPLEVVAPKPSASKPSASKPSASPLEVVAPKPSVAAPKPSVVASASTKKTKARKLLNLND</sequence>
<evidence type="ECO:0000313" key="2">
    <source>
        <dbReference type="EMBL" id="QHU10998.1"/>
    </source>
</evidence>
<organism evidence="2">
    <name type="scientific">viral metagenome</name>
    <dbReference type="NCBI Taxonomy" id="1070528"/>
    <lineage>
        <taxon>unclassified sequences</taxon>
        <taxon>metagenomes</taxon>
        <taxon>organismal metagenomes</taxon>
    </lineage>
</organism>
<protein>
    <submittedName>
        <fullName evidence="2">Uncharacterized protein</fullName>
    </submittedName>
</protein>
<dbReference type="EMBL" id="MN740778">
    <property type="protein sequence ID" value="QHU10998.1"/>
    <property type="molecule type" value="Genomic_DNA"/>
</dbReference>
<reference evidence="2" key="1">
    <citation type="journal article" date="2020" name="Nature">
        <title>Giant virus diversity and host interactions through global metagenomics.</title>
        <authorList>
            <person name="Schulz F."/>
            <person name="Roux S."/>
            <person name="Paez-Espino D."/>
            <person name="Jungbluth S."/>
            <person name="Walsh D.A."/>
            <person name="Denef V.J."/>
            <person name="McMahon K.D."/>
            <person name="Konstantinidis K.T."/>
            <person name="Eloe-Fadrosh E.A."/>
            <person name="Kyrpides N.C."/>
            <person name="Woyke T."/>
        </authorList>
    </citation>
    <scope>NUCLEOTIDE SEQUENCE</scope>
    <source>
        <strain evidence="2">GVMAG-S-1101165-84</strain>
    </source>
</reference>
<dbReference type="PANTHER" id="PTHR24216:SF65">
    <property type="entry name" value="PAXILLIN-LIKE PROTEIN 1"/>
    <property type="match status" value="1"/>
</dbReference>
<name>A0A6C0K453_9ZZZZ</name>
<dbReference type="PANTHER" id="PTHR24216">
    <property type="entry name" value="PAXILLIN-RELATED"/>
    <property type="match status" value="1"/>
</dbReference>
<accession>A0A6C0K453</accession>
<feature type="compositionally biased region" description="Low complexity" evidence="1">
    <location>
        <begin position="1938"/>
        <end position="2040"/>
    </location>
</feature>
<feature type="compositionally biased region" description="Pro residues" evidence="1">
    <location>
        <begin position="1916"/>
        <end position="1937"/>
    </location>
</feature>
<feature type="region of interest" description="Disordered" evidence="1">
    <location>
        <begin position="1881"/>
        <end position="2053"/>
    </location>
</feature>
<feature type="region of interest" description="Disordered" evidence="1">
    <location>
        <begin position="581"/>
        <end position="605"/>
    </location>
</feature>
<evidence type="ECO:0000256" key="1">
    <source>
        <dbReference type="SAM" id="MobiDB-lite"/>
    </source>
</evidence>
<feature type="compositionally biased region" description="Low complexity" evidence="1">
    <location>
        <begin position="1881"/>
        <end position="1915"/>
    </location>
</feature>